<keyword evidence="2" id="KW-0560">Oxidoreductase</keyword>
<dbReference type="Pfam" id="PF02615">
    <property type="entry name" value="Ldh_2"/>
    <property type="match status" value="1"/>
</dbReference>
<evidence type="ECO:0000313" key="3">
    <source>
        <dbReference type="EMBL" id="TCV03119.1"/>
    </source>
</evidence>
<evidence type="ECO:0000313" key="4">
    <source>
        <dbReference type="Proteomes" id="UP000294692"/>
    </source>
</evidence>
<keyword evidence="4" id="KW-1185">Reference proteome</keyword>
<gene>
    <name evidence="3" type="ORF">EV686_101582</name>
</gene>
<dbReference type="Gene3D" id="3.30.1370.60">
    <property type="entry name" value="Hypothetical oxidoreductase yiak, domain 2"/>
    <property type="match status" value="1"/>
</dbReference>
<sequence>MNPSSCDTYNAIVAYLESCAANDAPCHMSAEQLTSFLVEIFERAGAASHTARILARTCALAEQDGAKSHGLYRVPAYIATLGTDWVDGAAAPEVVTSKGATVVIDARNGFAQCALQVARPLIEERARVYGVATLLVRRSHHFGALWLDVEPFARQGFVALTAVNSISHMAPHSGSTPLYGTNPLAFACPRSGHDPIVFDQASSLMAKGDLQLAALHGEQVPLGTGVDKHGKLTQDPHAILAGGALLPFGGHKGSSIAMMIEILAAGLTGGAFSWEIDRSEYPDAHTSRAGQFLLCIDPSHSAGPGFTGRIESLVQALHDSGQQRLPGDRRYAIRKQAATQGIAVSPQAMLDLIQAL</sequence>
<dbReference type="InterPro" id="IPR043143">
    <property type="entry name" value="Mal/L-sulf/L-lact_DH-like_NADP"/>
</dbReference>
<evidence type="ECO:0000256" key="1">
    <source>
        <dbReference type="ARBA" id="ARBA00006056"/>
    </source>
</evidence>
<dbReference type="AlphaFoldDB" id="A0A4R3VHC7"/>
<evidence type="ECO:0000256" key="2">
    <source>
        <dbReference type="ARBA" id="ARBA00023002"/>
    </source>
</evidence>
<comment type="similarity">
    <text evidence="1">Belongs to the LDH2/MDH2 oxidoreductase family.</text>
</comment>
<dbReference type="InterPro" id="IPR043144">
    <property type="entry name" value="Mal/L-sulf/L-lact_DH-like_ah"/>
</dbReference>
<dbReference type="PANTHER" id="PTHR11091">
    <property type="entry name" value="OXIDOREDUCTASE-RELATED"/>
    <property type="match status" value="1"/>
</dbReference>
<dbReference type="EMBL" id="SMBX01000001">
    <property type="protein sequence ID" value="TCV03119.1"/>
    <property type="molecule type" value="Genomic_DNA"/>
</dbReference>
<comment type="caution">
    <text evidence="3">The sequence shown here is derived from an EMBL/GenBank/DDBJ whole genome shotgun (WGS) entry which is preliminary data.</text>
</comment>
<proteinExistence type="inferred from homology"/>
<dbReference type="Proteomes" id="UP000294692">
    <property type="component" value="Unassembled WGS sequence"/>
</dbReference>
<dbReference type="GO" id="GO:0016491">
    <property type="term" value="F:oxidoreductase activity"/>
    <property type="evidence" value="ECO:0007669"/>
    <property type="project" value="UniProtKB-KW"/>
</dbReference>
<dbReference type="Gene3D" id="1.10.1530.10">
    <property type="match status" value="1"/>
</dbReference>
<organism evidence="3 4">
    <name type="scientific">Paracandidimonas soli</name>
    <dbReference type="NCBI Taxonomy" id="1917182"/>
    <lineage>
        <taxon>Bacteria</taxon>
        <taxon>Pseudomonadati</taxon>
        <taxon>Pseudomonadota</taxon>
        <taxon>Betaproteobacteria</taxon>
        <taxon>Burkholderiales</taxon>
        <taxon>Alcaligenaceae</taxon>
        <taxon>Paracandidimonas</taxon>
    </lineage>
</organism>
<dbReference type="InterPro" id="IPR036111">
    <property type="entry name" value="Mal/L-sulfo/L-lacto_DH-like_sf"/>
</dbReference>
<protein>
    <submittedName>
        <fullName evidence="3">Delta1-piperideine-2-carboxylate reductase</fullName>
    </submittedName>
</protein>
<accession>A0A4R3VHC7</accession>
<name>A0A4R3VHC7_9BURK</name>
<dbReference type="SUPFAM" id="SSF89733">
    <property type="entry name" value="L-sulfolactate dehydrogenase-like"/>
    <property type="match status" value="1"/>
</dbReference>
<reference evidence="3 4" key="1">
    <citation type="submission" date="2019-03" db="EMBL/GenBank/DDBJ databases">
        <title>Genomic Encyclopedia of Type Strains, Phase IV (KMG-IV): sequencing the most valuable type-strain genomes for metagenomic binning, comparative biology and taxonomic classification.</title>
        <authorList>
            <person name="Goeker M."/>
        </authorList>
    </citation>
    <scope>NUCLEOTIDE SEQUENCE [LARGE SCALE GENOMIC DNA]</scope>
    <source>
        <strain evidence="3 4">DSM 100048</strain>
    </source>
</reference>
<dbReference type="PANTHER" id="PTHR11091:SF0">
    <property type="entry name" value="MALATE DEHYDROGENASE"/>
    <property type="match status" value="1"/>
</dbReference>
<dbReference type="OrthoDB" id="924592at2"/>
<dbReference type="InterPro" id="IPR003767">
    <property type="entry name" value="Malate/L-lactate_DH-like"/>
</dbReference>